<reference evidence="1" key="1">
    <citation type="submission" date="2016-02" db="EMBL/GenBank/DDBJ databases">
        <title>WGS assembly of Manihot esculenta.</title>
        <authorList>
            <person name="Bredeson J.V."/>
            <person name="Prochnik S.E."/>
            <person name="Lyons J.B."/>
            <person name="Schmutz J."/>
            <person name="Grimwood J."/>
            <person name="Vrebalov J."/>
            <person name="Bart R.S."/>
            <person name="Amuge T."/>
            <person name="Ferguson M.E."/>
            <person name="Green R."/>
            <person name="Putnam N."/>
            <person name="Stites J."/>
            <person name="Rounsley S."/>
            <person name="Rokhsar D.S."/>
        </authorList>
    </citation>
    <scope>NUCLEOTIDE SEQUENCE [LARGE SCALE GENOMIC DNA]</scope>
    <source>
        <tissue evidence="1">Leaf</tissue>
    </source>
</reference>
<organism evidence="1">
    <name type="scientific">Manihot esculenta</name>
    <name type="common">Cassava</name>
    <name type="synonym">Jatropha manihot</name>
    <dbReference type="NCBI Taxonomy" id="3983"/>
    <lineage>
        <taxon>Eukaryota</taxon>
        <taxon>Viridiplantae</taxon>
        <taxon>Streptophyta</taxon>
        <taxon>Embryophyta</taxon>
        <taxon>Tracheophyta</taxon>
        <taxon>Spermatophyta</taxon>
        <taxon>Magnoliopsida</taxon>
        <taxon>eudicotyledons</taxon>
        <taxon>Gunneridae</taxon>
        <taxon>Pentapetalae</taxon>
        <taxon>rosids</taxon>
        <taxon>fabids</taxon>
        <taxon>Malpighiales</taxon>
        <taxon>Euphorbiaceae</taxon>
        <taxon>Crotonoideae</taxon>
        <taxon>Manihoteae</taxon>
        <taxon>Manihot</taxon>
    </lineage>
</organism>
<accession>A0A2C9V513</accession>
<proteinExistence type="predicted"/>
<name>A0A2C9V513_MANES</name>
<gene>
    <name evidence="1" type="ORF">MANES_10G107600</name>
</gene>
<evidence type="ECO:0000313" key="1">
    <source>
        <dbReference type="EMBL" id="OAY39596.1"/>
    </source>
</evidence>
<sequence length="50" mass="5625">MIADKWQTFACERTLLSIKERLRAKDKHRAIKGSLSSGTSCSSMMNPLLI</sequence>
<dbReference type="AlphaFoldDB" id="A0A2C9V513"/>
<protein>
    <submittedName>
        <fullName evidence="1">Uncharacterized protein</fullName>
    </submittedName>
</protein>
<dbReference type="EMBL" id="CM004396">
    <property type="protein sequence ID" value="OAY39596.1"/>
    <property type="molecule type" value="Genomic_DNA"/>
</dbReference>